<organism evidence="3 4">
    <name type="scientific">Amycolatopsis rubida</name>
    <dbReference type="NCBI Taxonomy" id="112413"/>
    <lineage>
        <taxon>Bacteria</taxon>
        <taxon>Bacillati</taxon>
        <taxon>Actinomycetota</taxon>
        <taxon>Actinomycetes</taxon>
        <taxon>Pseudonocardiales</taxon>
        <taxon>Pseudonocardiaceae</taxon>
        <taxon>Amycolatopsis</taxon>
    </lineage>
</organism>
<feature type="coiled-coil region" evidence="1">
    <location>
        <begin position="429"/>
        <end position="456"/>
    </location>
</feature>
<dbReference type="InterPro" id="IPR027417">
    <property type="entry name" value="P-loop_NTPase"/>
</dbReference>
<evidence type="ECO:0000256" key="2">
    <source>
        <dbReference type="SAM" id="MobiDB-lite"/>
    </source>
</evidence>
<feature type="region of interest" description="Disordered" evidence="2">
    <location>
        <begin position="622"/>
        <end position="646"/>
    </location>
</feature>
<dbReference type="EMBL" id="JAAGNC010000061">
    <property type="protein sequence ID" value="NEC55727.1"/>
    <property type="molecule type" value="Genomic_DNA"/>
</dbReference>
<comment type="caution">
    <text evidence="3">The sequence shown here is derived from an EMBL/GenBank/DDBJ whole genome shotgun (WGS) entry which is preliminary data.</text>
</comment>
<gene>
    <name evidence="3" type="ORF">G3I59_09005</name>
</gene>
<dbReference type="RefSeq" id="WP_067595733.1">
    <property type="nucleotide sequence ID" value="NZ_JAAGNC010000061.1"/>
</dbReference>
<feature type="compositionally biased region" description="Acidic residues" evidence="2">
    <location>
        <begin position="637"/>
        <end position="646"/>
    </location>
</feature>
<reference evidence="3 4" key="1">
    <citation type="submission" date="2020-01" db="EMBL/GenBank/DDBJ databases">
        <title>Insect and environment-associated Actinomycetes.</title>
        <authorList>
            <person name="Currrie C."/>
            <person name="Chevrette M."/>
            <person name="Carlson C."/>
            <person name="Stubbendieck R."/>
            <person name="Wendt-Pienkowski E."/>
        </authorList>
    </citation>
    <scope>NUCLEOTIDE SEQUENCE [LARGE SCALE GENOMIC DNA]</scope>
    <source>
        <strain evidence="3 4">SID8386</strain>
    </source>
</reference>
<dbReference type="Proteomes" id="UP000470404">
    <property type="component" value="Unassembled WGS sequence"/>
</dbReference>
<sequence>MSIVLTMQRLRIKTAAGWQEPYDLDAPMVAIIGPVDTGKSSLLDAIAYALGREIDFRGAVDYHLTAVELTARIGGPIFTLCRYRGNPDQVEVFDQAGTPEGPFPITTTGRTPTLSEWILEQLGLADMFAAVRLTGRKQLDFANSLLPYCYLTQPDIDRHIIRSARHNKARVQVLRLLFELTTAEHEHKLGEIEEHDIAIRQMVAKEKTISEFLDETHATERDAVRTEIARLRGEEAAAIARLNRARSSLQEASSVGTEQQSRLERAATEHAAAETAYDKHLRLLEKARDAVADAEEALARLTDLETAPAAEPTLSLVQPGCPECGSPLSPAPAGTCYLCRNLIPGMDHAEQRRHLVEDYQRAVATEKHEREEARRAHRHLSDALSARTQLRGHLDTSTYDTASPYVGQVSAAAAELAGIQASLGSLTRLDAAHVRVDQQRERIEQLRAEQEQRQRKAVLNPADVRNLDDVVRELNLAFRSIIRGIGLPNATGRAEIHPDTLLPIVDDQKFLSRGGGARSAVSIGYSLALLRYTMERSTAQLPGFLAIDSPQKNFGSNSNDQALAHRVYERFLDYLDDVQKRHGAGTRTYQVIVVDNDLDKSIAKRCLVHRFERDRGFIRDLTDPHRRPGAAQQLAFDDFDDDTVTP</sequence>
<feature type="coiled-coil region" evidence="1">
    <location>
        <begin position="277"/>
        <end position="307"/>
    </location>
</feature>
<dbReference type="SUPFAM" id="SSF52540">
    <property type="entry name" value="P-loop containing nucleoside triphosphate hydrolases"/>
    <property type="match status" value="1"/>
</dbReference>
<dbReference type="Gene3D" id="3.40.50.300">
    <property type="entry name" value="P-loop containing nucleotide triphosphate hydrolases"/>
    <property type="match status" value="1"/>
</dbReference>
<keyword evidence="4" id="KW-1185">Reference proteome</keyword>
<protein>
    <recommendedName>
        <fullName evidence="5">AAA family ATPase</fullName>
    </recommendedName>
</protein>
<proteinExistence type="predicted"/>
<evidence type="ECO:0000256" key="1">
    <source>
        <dbReference type="SAM" id="Coils"/>
    </source>
</evidence>
<evidence type="ECO:0008006" key="5">
    <source>
        <dbReference type="Google" id="ProtNLM"/>
    </source>
</evidence>
<keyword evidence="1" id="KW-0175">Coiled coil</keyword>
<evidence type="ECO:0000313" key="4">
    <source>
        <dbReference type="Proteomes" id="UP000470404"/>
    </source>
</evidence>
<accession>A0ABX0BQX8</accession>
<name>A0ABX0BQX8_9PSEU</name>
<evidence type="ECO:0000313" key="3">
    <source>
        <dbReference type="EMBL" id="NEC55727.1"/>
    </source>
</evidence>